<evidence type="ECO:0000313" key="2">
    <source>
        <dbReference type="EMBL" id="ODV86711.1"/>
    </source>
</evidence>
<reference evidence="3" key="1">
    <citation type="submission" date="2016-04" db="EMBL/GenBank/DDBJ databases">
        <title>Comparative genomics of biotechnologically important yeasts.</title>
        <authorList>
            <consortium name="DOE Joint Genome Institute"/>
            <person name="Riley R."/>
            <person name="Haridas S."/>
            <person name="Wolfe K.H."/>
            <person name="Lopes M.R."/>
            <person name="Hittinger C.T."/>
            <person name="Goker M."/>
            <person name="Salamov A."/>
            <person name="Wisecaver J."/>
            <person name="Long T.M."/>
            <person name="Aerts A.L."/>
            <person name="Barry K."/>
            <person name="Choi C."/>
            <person name="Clum A."/>
            <person name="Coughlan A.Y."/>
            <person name="Deshpande S."/>
            <person name="Douglass A.P."/>
            <person name="Hanson S.J."/>
            <person name="Klenk H.-P."/>
            <person name="Labutti K."/>
            <person name="Lapidus A."/>
            <person name="Lindquist E."/>
            <person name="Lipzen A."/>
            <person name="Meier-Kolthoff J.P."/>
            <person name="Ohm R.A."/>
            <person name="Otillar R.P."/>
            <person name="Pangilinan J."/>
            <person name="Peng Y."/>
            <person name="Rokas A."/>
            <person name="Rosa C.A."/>
            <person name="Scheuner C."/>
            <person name="Sibirny A.A."/>
            <person name="Slot J.C."/>
            <person name="Stielow J.B."/>
            <person name="Sun H."/>
            <person name="Kurtzman C.P."/>
            <person name="Blackwell M."/>
            <person name="Grigoriev I.V."/>
            <person name="Jeffries T.W."/>
        </authorList>
    </citation>
    <scope>NUCLEOTIDE SEQUENCE [LARGE SCALE GENOMIC DNA]</scope>
    <source>
        <strain evidence="3">NRRL YB-2248</strain>
    </source>
</reference>
<proteinExistence type="predicted"/>
<evidence type="ECO:0008006" key="4">
    <source>
        <dbReference type="Google" id="ProtNLM"/>
    </source>
</evidence>
<gene>
    <name evidence="2" type="ORF">CANARDRAFT_174772</name>
</gene>
<name>A0A1E4T4R0_9ASCO</name>
<sequence>MINNNHEFKSLFVISTPKQVNNSIESILKLNKLQPKLQIIFICLDSIIGSRNAISELWLNERIIIKSFEKSTNDINSSSKSTTKKESYDLSPSRMDKRWNDLNTNEQKIDIEFENDVNVSFSLSNTLFVNGLINTCFIYEYDDKFLNNDINFENLSNISIKIPELKLDTIDKISYFNKLKKLNMSEEPDMEFKITSFEGNLIKTINDKPASQYLIENKEIQKSKKDLFFKLSQKDNESSYFKIIAGGLGWGEKAGYIAIDPIVTKLNLNKETKVELYQHDEMKVYDYEKEIYGSESDSDKKGVLFECTELETGYDNKVEEEEEERSVEGMVGMGSERGFKLNKKWQKSNGENIFAPLCCQF</sequence>
<evidence type="ECO:0000256" key="1">
    <source>
        <dbReference type="SAM" id="MobiDB-lite"/>
    </source>
</evidence>
<accession>A0A1E4T4R0</accession>
<feature type="compositionally biased region" description="Basic and acidic residues" evidence="1">
    <location>
        <begin position="83"/>
        <end position="92"/>
    </location>
</feature>
<dbReference type="Proteomes" id="UP000094801">
    <property type="component" value="Unassembled WGS sequence"/>
</dbReference>
<protein>
    <recommendedName>
        <fullName evidence="4">FIST domain-containing protein</fullName>
    </recommendedName>
</protein>
<organism evidence="2 3">
    <name type="scientific">[Candida] arabinofermentans NRRL YB-2248</name>
    <dbReference type="NCBI Taxonomy" id="983967"/>
    <lineage>
        <taxon>Eukaryota</taxon>
        <taxon>Fungi</taxon>
        <taxon>Dikarya</taxon>
        <taxon>Ascomycota</taxon>
        <taxon>Saccharomycotina</taxon>
        <taxon>Pichiomycetes</taxon>
        <taxon>Pichiales</taxon>
        <taxon>Pichiaceae</taxon>
        <taxon>Ogataea</taxon>
        <taxon>Ogataea/Candida clade</taxon>
    </lineage>
</organism>
<dbReference type="OrthoDB" id="4080562at2759"/>
<evidence type="ECO:0000313" key="3">
    <source>
        <dbReference type="Proteomes" id="UP000094801"/>
    </source>
</evidence>
<keyword evidence="3" id="KW-1185">Reference proteome</keyword>
<dbReference type="EMBL" id="KV453849">
    <property type="protein sequence ID" value="ODV86711.1"/>
    <property type="molecule type" value="Genomic_DNA"/>
</dbReference>
<dbReference type="AlphaFoldDB" id="A0A1E4T4R0"/>
<feature type="region of interest" description="Disordered" evidence="1">
    <location>
        <begin position="73"/>
        <end position="92"/>
    </location>
</feature>